<accession>A0A7Y9C5A2</accession>
<dbReference type="CDD" id="cd07820">
    <property type="entry name" value="SRPBCC_3"/>
    <property type="match status" value="1"/>
</dbReference>
<dbReference type="Proteomes" id="UP000535020">
    <property type="component" value="Unassembled WGS sequence"/>
</dbReference>
<name>A0A7Y9C5A2_9FLAO</name>
<gene>
    <name evidence="1" type="ORF">HZF10_07645</name>
</gene>
<dbReference type="InterPro" id="IPR023393">
    <property type="entry name" value="START-like_dom_sf"/>
</dbReference>
<sequence length="153" mass="17395">MTTLHFITEINAPAQTVFDLARSVDAHLESTKQTDEKAVAGRTSGLLELGETVTWQARHFGFLLTHKSVISQMTEPLHFVDEMVEGRFKSFRHEHGFKYENGRTVMTDVIVYATPHGIAGRIFDHLLLRKHLHTLISVRNQCLKQQAETVSKI</sequence>
<dbReference type="AlphaFoldDB" id="A0A7Y9C5A2"/>
<dbReference type="Gene3D" id="3.30.530.20">
    <property type="match status" value="1"/>
</dbReference>
<keyword evidence="2" id="KW-1185">Reference proteome</keyword>
<dbReference type="SUPFAM" id="SSF55961">
    <property type="entry name" value="Bet v1-like"/>
    <property type="match status" value="1"/>
</dbReference>
<reference evidence="1 2" key="1">
    <citation type="submission" date="2020-07" db="EMBL/GenBank/DDBJ databases">
        <authorList>
            <person name="Sun Q."/>
        </authorList>
    </citation>
    <scope>NUCLEOTIDE SEQUENCE [LARGE SCALE GENOMIC DNA]</scope>
    <source>
        <strain evidence="1 2">MAH-1</strain>
    </source>
</reference>
<protein>
    <submittedName>
        <fullName evidence="1">SRPBCC family protein</fullName>
    </submittedName>
</protein>
<evidence type="ECO:0000313" key="1">
    <source>
        <dbReference type="EMBL" id="NYA70785.1"/>
    </source>
</evidence>
<proteinExistence type="predicted"/>
<dbReference type="RefSeq" id="WP_176005609.1">
    <property type="nucleotide sequence ID" value="NZ_JABWMI010000010.1"/>
</dbReference>
<comment type="caution">
    <text evidence="1">The sequence shown here is derived from an EMBL/GenBank/DDBJ whole genome shotgun (WGS) entry which is preliminary data.</text>
</comment>
<dbReference type="EMBL" id="JACBJI010000003">
    <property type="protein sequence ID" value="NYA70785.1"/>
    <property type="molecule type" value="Genomic_DNA"/>
</dbReference>
<evidence type="ECO:0000313" key="2">
    <source>
        <dbReference type="Proteomes" id="UP000535020"/>
    </source>
</evidence>
<organism evidence="1 2">
    <name type="scientific">Flavobacterium agri</name>
    <dbReference type="NCBI Taxonomy" id="2743471"/>
    <lineage>
        <taxon>Bacteria</taxon>
        <taxon>Pseudomonadati</taxon>
        <taxon>Bacteroidota</taxon>
        <taxon>Flavobacteriia</taxon>
        <taxon>Flavobacteriales</taxon>
        <taxon>Flavobacteriaceae</taxon>
        <taxon>Flavobacterium</taxon>
    </lineage>
</organism>